<dbReference type="InterPro" id="IPR056536">
    <property type="entry name" value="TPR_NUP160_C"/>
</dbReference>
<keyword evidence="3" id="KW-0539">Nucleus</keyword>
<evidence type="ECO:0000256" key="2">
    <source>
        <dbReference type="ARBA" id="ARBA00022448"/>
    </source>
</evidence>
<dbReference type="GO" id="GO:0017056">
    <property type="term" value="F:structural constituent of nuclear pore"/>
    <property type="evidence" value="ECO:0007669"/>
    <property type="project" value="TreeGrafter"/>
</dbReference>
<evidence type="ECO:0000256" key="1">
    <source>
        <dbReference type="ARBA" id="ARBA00004123"/>
    </source>
</evidence>
<evidence type="ECO:0000259" key="4">
    <source>
        <dbReference type="Pfam" id="PF11715"/>
    </source>
</evidence>
<organism evidence="7">
    <name type="scientific">Phaffia rhodozyma</name>
    <name type="common">Yeast</name>
    <name type="synonym">Xanthophyllomyces dendrorhous</name>
    <dbReference type="NCBI Taxonomy" id="264483"/>
    <lineage>
        <taxon>Eukaryota</taxon>
        <taxon>Fungi</taxon>
        <taxon>Dikarya</taxon>
        <taxon>Basidiomycota</taxon>
        <taxon>Agaricomycotina</taxon>
        <taxon>Tremellomycetes</taxon>
        <taxon>Cystofilobasidiales</taxon>
        <taxon>Mrakiaceae</taxon>
        <taxon>Phaffia</taxon>
    </lineage>
</organism>
<dbReference type="InterPro" id="IPR056535">
    <property type="entry name" value="TPR_NUP160_M"/>
</dbReference>
<dbReference type="Pfam" id="PF23354">
    <property type="entry name" value="TPR_NUP160_120_M"/>
    <property type="match status" value="1"/>
</dbReference>
<dbReference type="Pfam" id="PF23347">
    <property type="entry name" value="TPR_Nup160_C"/>
    <property type="match status" value="1"/>
</dbReference>
<dbReference type="InterPro" id="IPR059141">
    <property type="entry name" value="Beta-prop_Nup120_160"/>
</dbReference>
<feature type="domain" description="NUP160 C-terminal TPR" evidence="5">
    <location>
        <begin position="1291"/>
        <end position="1475"/>
    </location>
</feature>
<dbReference type="PANTHER" id="PTHR21286:SF0">
    <property type="entry name" value="NUCLEAR PORE COMPLEX PROTEIN NUP160"/>
    <property type="match status" value="1"/>
</dbReference>
<accession>A0A0F7SPK8</accession>
<feature type="domain" description="Nucleoporin Nup120/160 beta-propeller" evidence="4">
    <location>
        <begin position="71"/>
        <end position="658"/>
    </location>
</feature>
<evidence type="ECO:0000259" key="6">
    <source>
        <dbReference type="Pfam" id="PF23354"/>
    </source>
</evidence>
<protein>
    <submittedName>
        <fullName evidence="7">Nuclear pore complex, Nup160 component</fullName>
    </submittedName>
</protein>
<keyword evidence="2" id="KW-0813">Transport</keyword>
<dbReference type="InterPro" id="IPR021717">
    <property type="entry name" value="Nucleoporin_Nup160"/>
</dbReference>
<dbReference type="Pfam" id="PF11715">
    <property type="entry name" value="Beta-prop_Nup120_160"/>
    <property type="match status" value="1"/>
</dbReference>
<evidence type="ECO:0000256" key="3">
    <source>
        <dbReference type="ARBA" id="ARBA00023242"/>
    </source>
</evidence>
<sequence>MECSLFPNGFHSGTIQPGKMSHFPIHIPTPPTSPPLSYPVPTRLTYPQETFPSPHHPSHAIYTTSSPSSNILLRTINNGLTLSLSSLSLSISSPSHVRLKQPIRLHFPEPLHSSPVLFSHPAGSVLWVLALTKRGVLIRLALPSSGLKWDEALRRDGAVEEIDLTDWLRGRQPGVFWAVDENVGMVGLSEGAILKIERDDDEWTSTELKPTSYLSSITSLLPSFSSRPSGASHLQPNEIIALSSYSQEDTLNLTFSLSRDRKLRIWNVLTGVCARTVDLSVANGVGAESGGLITEGGNGTEGPRSFIKVVSRKPTSSSSSPVSSSFQHNNEMEIVSSNTWKSTFYLVVYLPPSSTTISSSSSPSSAAGNAFISPGRFVTYRVVVDTHKGTISEPSFSGVRIASPPSSFEGGSLGSAVAGGGVELRDFEVLLGGKSGARSRKDTIWAVWDLKGRTVIQSSSLDGLLSSSTGSSESDWEDIEGSNGGWETLRDVVEPNTGFTVDYFEDLLSSVGAYGSSDRALTRESVAEIFINHLFAPSRFAPTSLQSALESYIQTIQSLPSTTHNAALSQSYPSLSSRVDSIVGSHLAPLVSPQTGEIMHADYIRKLKIEWLGFLARVVEGERDARWGVGIVKMGASGGDESGNTAEEEGVVVIERDGLVLPVEGGKGESLALRIVNGGGHLNGATDEDDVVAFSKIGWSVVERLPPSAKIGLEGEFDQLVATGVNCPIEDTCLDIFEAKLASYISDDMSSSTSREISSLFLDSGLGENRDITTLVTLALNQVRELENGVESGLALSPLGIAFLDESLRVSLEWRFSLVFNLLIGLILVLDQVTSDREVEKEGEDQLRDSLPLAILSTLGVYQKLSALRWLSRTISLDNSGANDSFGGDLGLLERFDSLHVNHPSSSLASHSSSNTLPLPSLLLALLRSVPTSIALPSTSTLTSISSCTASFLQTTSLPFCPAERENMWAVQPQDGKLALALLEAGHPEHAVEFGERFMKDEGLAFVEAKARLVLGQVEESEALFEQLSGAFDGRPAISVSPTLSALLPSKISQPVDLVEFYRLVILFYEATSLDASIVKFANLAIEATHSDSVKPSSSRPKNTLDFWSKLFKSTVALGRFEDAHMILTTTPYRESISDAVSHLVTVMCHANEVDRLTHFTFVGLEDIVERTLAFKARHSDPLVFPNYLLVLYSWHIRRGDYRAAASAMYQQGRRFGEINGRFVDIGPRRAKSYLLAINALSLVDQKQAWLAVPLSADSGNKRRKRRKLTSYIPEETFSPSARTKDVEIVELEDIRREYNLVLSTLLLAERFPDSFQSNTLAAEDAIALFVQAGMFDTAFLHARQLQVDLTGIFERLAIKTVEAAHSAAHARVLGIPESLDHLDWLIDSPTVTSLDGPISGRASQYLRIMLERHDGPATFFKYRQAVLEKLLDCDRFFPIPSFLVEFFSVNDPERLIQSYLTYDLLKEALEHSIALIRRAPSIDVLPKQANATYVPYNILNVVLRESSTSKSEQVKSLAEELKREVDRRLGDLESVRMG</sequence>
<dbReference type="PANTHER" id="PTHR21286">
    <property type="entry name" value="NUCLEAR PORE COMPLEX PROTEIN NUP160"/>
    <property type="match status" value="1"/>
</dbReference>
<proteinExistence type="predicted"/>
<name>A0A0F7SPK8_PHARH</name>
<evidence type="ECO:0000313" key="7">
    <source>
        <dbReference type="EMBL" id="CED82599.1"/>
    </source>
</evidence>
<reference evidence="7" key="1">
    <citation type="submission" date="2014-08" db="EMBL/GenBank/DDBJ databases">
        <authorList>
            <person name="Sharma Rahul"/>
            <person name="Thines Marco"/>
        </authorList>
    </citation>
    <scope>NUCLEOTIDE SEQUENCE</scope>
</reference>
<feature type="domain" description="NUP160 middle TPR" evidence="6">
    <location>
        <begin position="1005"/>
        <end position="1243"/>
    </location>
</feature>
<dbReference type="EMBL" id="LN483124">
    <property type="protein sequence ID" value="CED82599.1"/>
    <property type="molecule type" value="Genomic_DNA"/>
</dbReference>
<evidence type="ECO:0000259" key="5">
    <source>
        <dbReference type="Pfam" id="PF23347"/>
    </source>
</evidence>
<dbReference type="GO" id="GO:0005643">
    <property type="term" value="C:nuclear pore"/>
    <property type="evidence" value="ECO:0007669"/>
    <property type="project" value="TreeGrafter"/>
</dbReference>
<comment type="subcellular location">
    <subcellularLocation>
        <location evidence="1">Nucleus</location>
    </subcellularLocation>
</comment>